<dbReference type="RefSeq" id="WP_011702331.1">
    <property type="nucleotide sequence ID" value="NZ_CBCSAN010000001.1"/>
</dbReference>
<proteinExistence type="inferred from homology"/>
<accession>A0ABX4IH05</accession>
<dbReference type="Proteomes" id="UP000219632">
    <property type="component" value="Unassembled WGS sequence"/>
</dbReference>
<evidence type="ECO:0000256" key="7">
    <source>
        <dbReference type="ARBA" id="ARBA00022989"/>
    </source>
</evidence>
<feature type="transmembrane region" description="Helical" evidence="10">
    <location>
        <begin position="6"/>
        <end position="23"/>
    </location>
</feature>
<evidence type="ECO:0000313" key="12">
    <source>
        <dbReference type="Proteomes" id="UP000219632"/>
    </source>
</evidence>
<dbReference type="PRINTS" id="PR01853">
    <property type="entry name" value="YAJCTRNLCASE"/>
</dbReference>
<keyword evidence="6" id="KW-0653">Protein transport</keyword>
<dbReference type="Pfam" id="PF02699">
    <property type="entry name" value="YajC"/>
    <property type="match status" value="1"/>
</dbReference>
<keyword evidence="7 10" id="KW-1133">Transmembrane helix</keyword>
<organism evidence="11 12">
    <name type="scientific">Listeria welshimeri</name>
    <dbReference type="NCBI Taxonomy" id="1643"/>
    <lineage>
        <taxon>Bacteria</taxon>
        <taxon>Bacillati</taxon>
        <taxon>Bacillota</taxon>
        <taxon>Bacilli</taxon>
        <taxon>Bacillales</taxon>
        <taxon>Listeriaceae</taxon>
        <taxon>Listeria</taxon>
    </lineage>
</organism>
<dbReference type="PANTHER" id="PTHR33909">
    <property type="entry name" value="SEC TRANSLOCON ACCESSORY COMPLEX SUBUNIT YAJC"/>
    <property type="match status" value="1"/>
</dbReference>
<keyword evidence="9 10" id="KW-0472">Membrane</keyword>
<dbReference type="GeneID" id="61189419"/>
<reference evidence="11 12" key="1">
    <citation type="submission" date="2017-09" db="EMBL/GenBank/DDBJ databases">
        <title>Draft Genomes of 144 Listeria Monocytogenes isolates from foods.</title>
        <authorList>
            <person name="Wu C.H."/>
            <person name="Ng J."/>
            <person name="Kiang D."/>
            <person name="Chen C.-Y."/>
            <person name="Frink S."/>
            <person name="Lafrades M."/>
            <person name="Morales C."/>
            <person name="Park P."/>
            <person name="Zwick M."/>
        </authorList>
    </citation>
    <scope>NUCLEOTIDE SEQUENCE [LARGE SCALE GENOMIC DNA]</scope>
    <source>
        <strain evidence="11 12">CDPHFDLB-F14M01633.75-2</strain>
    </source>
</reference>
<gene>
    <name evidence="11" type="primary">yajC</name>
    <name evidence="11" type="ORF">AFZ32_00360</name>
</gene>
<dbReference type="SMART" id="SM01323">
    <property type="entry name" value="YajC"/>
    <property type="match status" value="1"/>
</dbReference>
<dbReference type="EMBL" id="NYPG01000001">
    <property type="protein sequence ID" value="PDK42306.1"/>
    <property type="molecule type" value="Genomic_DNA"/>
</dbReference>
<dbReference type="PANTHER" id="PTHR33909:SF1">
    <property type="entry name" value="SEC TRANSLOCON ACCESSORY COMPLEX SUBUNIT YAJC"/>
    <property type="match status" value="1"/>
</dbReference>
<dbReference type="InterPro" id="IPR003849">
    <property type="entry name" value="Preprotein_translocase_YajC"/>
</dbReference>
<comment type="similarity">
    <text evidence="2">Belongs to the YajC family.</text>
</comment>
<name>A0ABX4IH05_LISWE</name>
<comment type="subcellular location">
    <subcellularLocation>
        <location evidence="1">Cell membrane</location>
        <topology evidence="1">Single-pass membrane protein</topology>
    </subcellularLocation>
</comment>
<dbReference type="NCBIfam" id="TIGR00739">
    <property type="entry name" value="yajC"/>
    <property type="match status" value="1"/>
</dbReference>
<evidence type="ECO:0000256" key="9">
    <source>
        <dbReference type="ARBA" id="ARBA00023136"/>
    </source>
</evidence>
<evidence type="ECO:0000256" key="5">
    <source>
        <dbReference type="ARBA" id="ARBA00022692"/>
    </source>
</evidence>
<keyword evidence="12" id="KW-1185">Reference proteome</keyword>
<sequence length="111" mass="12030">MGGSGILAFVPIVLMIVLFYFLLIRPQQKRQKEVQNMQSSLAKGDKIITIGGLHGIVEAIEDGTVILKCGNSKLTFDRNAVRTVLEKGNAVSNPVVAETTSDDTDVVEDNK</sequence>
<evidence type="ECO:0000313" key="11">
    <source>
        <dbReference type="EMBL" id="PDK42306.1"/>
    </source>
</evidence>
<evidence type="ECO:0000256" key="8">
    <source>
        <dbReference type="ARBA" id="ARBA00023010"/>
    </source>
</evidence>
<keyword evidence="3" id="KW-0813">Transport</keyword>
<evidence type="ECO:0000256" key="10">
    <source>
        <dbReference type="SAM" id="Phobius"/>
    </source>
</evidence>
<keyword evidence="4" id="KW-1003">Cell membrane</keyword>
<evidence type="ECO:0000256" key="6">
    <source>
        <dbReference type="ARBA" id="ARBA00022927"/>
    </source>
</evidence>
<evidence type="ECO:0000256" key="3">
    <source>
        <dbReference type="ARBA" id="ARBA00022448"/>
    </source>
</evidence>
<evidence type="ECO:0000256" key="2">
    <source>
        <dbReference type="ARBA" id="ARBA00006742"/>
    </source>
</evidence>
<evidence type="ECO:0000256" key="4">
    <source>
        <dbReference type="ARBA" id="ARBA00022475"/>
    </source>
</evidence>
<protein>
    <submittedName>
        <fullName evidence="11">Preprotein translocase subunit YajC</fullName>
    </submittedName>
</protein>
<comment type="caution">
    <text evidence="11">The sequence shown here is derived from an EMBL/GenBank/DDBJ whole genome shotgun (WGS) entry which is preliminary data.</text>
</comment>
<evidence type="ECO:0000256" key="1">
    <source>
        <dbReference type="ARBA" id="ARBA00004162"/>
    </source>
</evidence>
<keyword evidence="5 10" id="KW-0812">Transmembrane</keyword>
<keyword evidence="8" id="KW-0811">Translocation</keyword>